<dbReference type="OrthoDB" id="6159439at2759"/>
<proteinExistence type="predicted"/>
<sequence length="142" mass="16855">MLAPYLTASEDESPLQRSDKPSQLQHLDKPKQRYISVDSVEGWKMKDTQRHISVGSAEGWKMKDIQRHKPHVDPRRVFSIYHQMELLELFHKTQYPSRAQKQVLASKFNVSERQIQIWFQNRRARTGKHLEEGAAINMRVWF</sequence>
<dbReference type="InterPro" id="IPR001356">
    <property type="entry name" value="HD"/>
</dbReference>
<feature type="region of interest" description="Disordered" evidence="3">
    <location>
        <begin position="1"/>
        <end position="31"/>
    </location>
</feature>
<dbReference type="Gene3D" id="1.10.10.60">
    <property type="entry name" value="Homeodomain-like"/>
    <property type="match status" value="1"/>
</dbReference>
<dbReference type="GO" id="GO:0005634">
    <property type="term" value="C:nucleus"/>
    <property type="evidence" value="ECO:0007669"/>
    <property type="project" value="UniProtKB-SubCell"/>
</dbReference>
<evidence type="ECO:0000256" key="1">
    <source>
        <dbReference type="PROSITE-ProRule" id="PRU00108"/>
    </source>
</evidence>
<dbReference type="GO" id="GO:0000981">
    <property type="term" value="F:DNA-binding transcription factor activity, RNA polymerase II-specific"/>
    <property type="evidence" value="ECO:0007669"/>
    <property type="project" value="InterPro"/>
</dbReference>
<evidence type="ECO:0000256" key="3">
    <source>
        <dbReference type="SAM" id="MobiDB-lite"/>
    </source>
</evidence>
<dbReference type="PANTHER" id="PTHR46271:SF4">
    <property type="entry name" value="HOMEOBOX PROTEIN, PUTATIVE-RELATED"/>
    <property type="match status" value="1"/>
</dbReference>
<dbReference type="Proteomes" id="UP000241769">
    <property type="component" value="Unassembled WGS sequence"/>
</dbReference>
<dbReference type="SUPFAM" id="SSF46689">
    <property type="entry name" value="Homeodomain-like"/>
    <property type="match status" value="1"/>
</dbReference>
<keyword evidence="1 2" id="KW-0371">Homeobox</keyword>
<dbReference type="InterPro" id="IPR009057">
    <property type="entry name" value="Homeodomain-like_sf"/>
</dbReference>
<dbReference type="PANTHER" id="PTHR46271">
    <property type="entry name" value="HOMEOBOX PROTEIN, PUTATIVE-RELATED"/>
    <property type="match status" value="1"/>
</dbReference>
<name>A0A2P6N1U7_9EUKA</name>
<gene>
    <name evidence="5" type="ORF">PROFUN_08466</name>
</gene>
<dbReference type="CDD" id="cd00086">
    <property type="entry name" value="homeodomain"/>
    <property type="match status" value="1"/>
</dbReference>
<dbReference type="InterPro" id="IPR043562">
    <property type="entry name" value="RAX/RAX2"/>
</dbReference>
<dbReference type="Pfam" id="PF00046">
    <property type="entry name" value="Homeodomain"/>
    <property type="match status" value="1"/>
</dbReference>
<comment type="subcellular location">
    <subcellularLocation>
        <location evidence="1 2">Nucleus</location>
    </subcellularLocation>
</comment>
<feature type="DNA-binding region" description="Homeobox" evidence="1">
    <location>
        <begin position="71"/>
        <end position="130"/>
    </location>
</feature>
<dbReference type="STRING" id="1890364.A0A2P6N1U7"/>
<dbReference type="AlphaFoldDB" id="A0A2P6N1U7"/>
<keyword evidence="1 2" id="KW-0539">Nucleus</keyword>
<evidence type="ECO:0000313" key="5">
    <source>
        <dbReference type="EMBL" id="PRP77932.1"/>
    </source>
</evidence>
<reference evidence="5 6" key="1">
    <citation type="journal article" date="2018" name="Genome Biol. Evol.">
        <title>Multiple Roots of Fruiting Body Formation in Amoebozoa.</title>
        <authorList>
            <person name="Hillmann F."/>
            <person name="Forbes G."/>
            <person name="Novohradska S."/>
            <person name="Ferling I."/>
            <person name="Riege K."/>
            <person name="Groth M."/>
            <person name="Westermann M."/>
            <person name="Marz M."/>
            <person name="Spaller T."/>
            <person name="Winckler T."/>
            <person name="Schaap P."/>
            <person name="Glockner G."/>
        </authorList>
    </citation>
    <scope>NUCLEOTIDE SEQUENCE [LARGE SCALE GENOMIC DNA]</scope>
    <source>
        <strain evidence="5 6">Jena</strain>
    </source>
</reference>
<evidence type="ECO:0000313" key="6">
    <source>
        <dbReference type="Proteomes" id="UP000241769"/>
    </source>
</evidence>
<evidence type="ECO:0000259" key="4">
    <source>
        <dbReference type="PROSITE" id="PS50071"/>
    </source>
</evidence>
<dbReference type="GO" id="GO:0000978">
    <property type="term" value="F:RNA polymerase II cis-regulatory region sequence-specific DNA binding"/>
    <property type="evidence" value="ECO:0007669"/>
    <property type="project" value="TreeGrafter"/>
</dbReference>
<dbReference type="EMBL" id="MDYQ01000250">
    <property type="protein sequence ID" value="PRP77932.1"/>
    <property type="molecule type" value="Genomic_DNA"/>
</dbReference>
<comment type="caution">
    <text evidence="5">The sequence shown here is derived from an EMBL/GenBank/DDBJ whole genome shotgun (WGS) entry which is preliminary data.</text>
</comment>
<evidence type="ECO:0000256" key="2">
    <source>
        <dbReference type="RuleBase" id="RU000682"/>
    </source>
</evidence>
<dbReference type="SMART" id="SM00389">
    <property type="entry name" value="HOX"/>
    <property type="match status" value="1"/>
</dbReference>
<protein>
    <recommendedName>
        <fullName evidence="4">Homeobox domain-containing protein</fullName>
    </recommendedName>
</protein>
<accession>A0A2P6N1U7</accession>
<dbReference type="InParanoid" id="A0A2P6N1U7"/>
<organism evidence="5 6">
    <name type="scientific">Planoprotostelium fungivorum</name>
    <dbReference type="NCBI Taxonomy" id="1890364"/>
    <lineage>
        <taxon>Eukaryota</taxon>
        <taxon>Amoebozoa</taxon>
        <taxon>Evosea</taxon>
        <taxon>Variosea</taxon>
        <taxon>Cavosteliida</taxon>
        <taxon>Cavosteliaceae</taxon>
        <taxon>Planoprotostelium</taxon>
    </lineage>
</organism>
<dbReference type="PROSITE" id="PS50071">
    <property type="entry name" value="HOMEOBOX_2"/>
    <property type="match status" value="1"/>
</dbReference>
<keyword evidence="6" id="KW-1185">Reference proteome</keyword>
<feature type="domain" description="Homeobox" evidence="4">
    <location>
        <begin position="69"/>
        <end position="129"/>
    </location>
</feature>
<dbReference type="GO" id="GO:0045944">
    <property type="term" value="P:positive regulation of transcription by RNA polymerase II"/>
    <property type="evidence" value="ECO:0007669"/>
    <property type="project" value="InterPro"/>
</dbReference>
<keyword evidence="1 2" id="KW-0238">DNA-binding</keyword>